<keyword evidence="1 4" id="KW-0328">Glycosyltransferase</keyword>
<evidence type="ECO:0000256" key="1">
    <source>
        <dbReference type="ARBA" id="ARBA00022676"/>
    </source>
</evidence>
<accession>A0A2H5Y9N3</accession>
<proteinExistence type="inferred from homology"/>
<reference evidence="5" key="1">
    <citation type="submission" date="2017-09" db="EMBL/GenBank/DDBJ databases">
        <title>Metaegenomics of thermophilic ammonia-oxidizing enrichment culture.</title>
        <authorList>
            <person name="Kato S."/>
            <person name="Suzuki K."/>
        </authorList>
    </citation>
    <scope>NUCLEOTIDE SEQUENCE [LARGE SCALE GENOMIC DNA]</scope>
</reference>
<keyword evidence="2 4" id="KW-0808">Transferase</keyword>
<comment type="similarity">
    <text evidence="3">Belongs to the glycosyl hydrolase 130 family.</text>
</comment>
<dbReference type="EMBL" id="BEHY01000104">
    <property type="protein sequence ID" value="GBD10087.1"/>
    <property type="molecule type" value="Genomic_DNA"/>
</dbReference>
<dbReference type="AlphaFoldDB" id="A0A2H5Y9N3"/>
<dbReference type="PANTHER" id="PTHR34106">
    <property type="entry name" value="GLYCOSIDASE"/>
    <property type="match status" value="1"/>
</dbReference>
<name>A0A2H5Y9N3_9CHLR</name>
<gene>
    <name evidence="4" type="ORF">HRbin22_02350</name>
</gene>
<dbReference type="PANTHER" id="PTHR34106:SF5">
    <property type="entry name" value="GLYCOSIDASE"/>
    <property type="match status" value="1"/>
</dbReference>
<dbReference type="Pfam" id="PF04041">
    <property type="entry name" value="Glyco_hydro_130"/>
    <property type="match status" value="1"/>
</dbReference>
<dbReference type="InterPro" id="IPR007184">
    <property type="entry name" value="Mannoside_phosphorylase"/>
</dbReference>
<dbReference type="InterPro" id="IPR023296">
    <property type="entry name" value="Glyco_hydro_beta-prop_sf"/>
</dbReference>
<dbReference type="Proteomes" id="UP000236642">
    <property type="component" value="Unassembled WGS sequence"/>
</dbReference>
<evidence type="ECO:0000313" key="4">
    <source>
        <dbReference type="EMBL" id="GBD10087.1"/>
    </source>
</evidence>
<organism evidence="4 5">
    <name type="scientific">Candidatus Thermoflexus japonica</name>
    <dbReference type="NCBI Taxonomy" id="2035417"/>
    <lineage>
        <taxon>Bacteria</taxon>
        <taxon>Bacillati</taxon>
        <taxon>Chloroflexota</taxon>
        <taxon>Thermoflexia</taxon>
        <taxon>Thermoflexales</taxon>
        <taxon>Thermoflexaceae</taxon>
        <taxon>Thermoflexus</taxon>
    </lineage>
</organism>
<sequence>MLHLTRHPEPILKPLPHHPWESRYVFNAGVVYHNGLVHMLYRAMGEDMISRLGYAVSPDGFTFYRLDQPVLSPAAPWEARGVEDPRITWMEGKFYVLYTAYSGSEVRISMASTTNFITWTRHGILLPDEDNKDAALFPEKINGRYAMLHRRPPDIWLAYSDDLIHWTDHQVIMRPRPGTWESWKIGAGAQPIRTEWGWLLFYHGVDDHRVYRLGIALLDLEDPARVIRRQEAPILSPETPWEREGQVPNVVFTCGAVEIDGMYYVYYGGADTVIGVATVGKEEVERFCRGR</sequence>
<protein>
    <submittedName>
        <fullName evidence="4">1,4-beta-mannosyl-N-acetylglucosamine phosphorylase</fullName>
        <ecNumber evidence="4">2.4.1.320</ecNumber>
    </submittedName>
</protein>
<dbReference type="EC" id="2.4.1.320" evidence="4"/>
<comment type="caution">
    <text evidence="4">The sequence shown here is derived from an EMBL/GenBank/DDBJ whole genome shotgun (WGS) entry which is preliminary data.</text>
</comment>
<dbReference type="Gene3D" id="2.115.10.20">
    <property type="entry name" value="Glycosyl hydrolase domain, family 43"/>
    <property type="match status" value="1"/>
</dbReference>
<dbReference type="CDD" id="cd18614">
    <property type="entry name" value="GH130"/>
    <property type="match status" value="1"/>
</dbReference>
<evidence type="ECO:0000256" key="3">
    <source>
        <dbReference type="ARBA" id="ARBA00024356"/>
    </source>
</evidence>
<dbReference type="SUPFAM" id="SSF75005">
    <property type="entry name" value="Arabinanase/levansucrase/invertase"/>
    <property type="match status" value="1"/>
</dbReference>
<evidence type="ECO:0000256" key="2">
    <source>
        <dbReference type="ARBA" id="ARBA00022679"/>
    </source>
</evidence>
<evidence type="ECO:0000313" key="5">
    <source>
        <dbReference type="Proteomes" id="UP000236642"/>
    </source>
</evidence>
<dbReference type="GO" id="GO:0016757">
    <property type="term" value="F:glycosyltransferase activity"/>
    <property type="evidence" value="ECO:0007669"/>
    <property type="project" value="UniProtKB-KW"/>
</dbReference>
<dbReference type="PIRSF" id="PIRSF016202">
    <property type="entry name" value="PH1107"/>
    <property type="match status" value="1"/>
</dbReference>